<dbReference type="NCBIfam" id="TIGR02454">
    <property type="entry name" value="ECF_T_CbiQ"/>
    <property type="match status" value="1"/>
</dbReference>
<evidence type="ECO:0000256" key="6">
    <source>
        <dbReference type="ARBA" id="ARBA00023136"/>
    </source>
</evidence>
<dbReference type="InterPro" id="IPR012809">
    <property type="entry name" value="ECF_CbiQ"/>
</dbReference>
<dbReference type="Pfam" id="PF02361">
    <property type="entry name" value="CbiQ"/>
    <property type="match status" value="1"/>
</dbReference>
<feature type="transmembrane region" description="Helical" evidence="7">
    <location>
        <begin position="60"/>
        <end position="78"/>
    </location>
</feature>
<reference evidence="8 9" key="1">
    <citation type="submission" date="2016-10" db="EMBL/GenBank/DDBJ databases">
        <authorList>
            <person name="de Groot N.N."/>
        </authorList>
    </citation>
    <scope>NUCLEOTIDE SEQUENCE [LARGE SCALE GENOMIC DNA]</scope>
    <source>
        <strain evidence="8 9">CGMCC 1.9157</strain>
    </source>
</reference>
<keyword evidence="6 7" id="KW-0472">Membrane</keyword>
<organism evidence="8 9">
    <name type="scientific">Cohaesibacter marisflavi</name>
    <dbReference type="NCBI Taxonomy" id="655353"/>
    <lineage>
        <taxon>Bacteria</taxon>
        <taxon>Pseudomonadati</taxon>
        <taxon>Pseudomonadota</taxon>
        <taxon>Alphaproteobacteria</taxon>
        <taxon>Hyphomicrobiales</taxon>
        <taxon>Cohaesibacteraceae</taxon>
    </lineage>
</organism>
<dbReference type="Proteomes" id="UP000199236">
    <property type="component" value="Unassembled WGS sequence"/>
</dbReference>
<dbReference type="RefSeq" id="WP_090068633.1">
    <property type="nucleotide sequence ID" value="NZ_FOVR01000001.1"/>
</dbReference>
<dbReference type="PANTHER" id="PTHR34857:SF2">
    <property type="entry name" value="SLL0384 PROTEIN"/>
    <property type="match status" value="1"/>
</dbReference>
<name>A0A1I5AR99_9HYPH</name>
<evidence type="ECO:0000313" key="8">
    <source>
        <dbReference type="EMBL" id="SFN65066.1"/>
    </source>
</evidence>
<dbReference type="GO" id="GO:0043190">
    <property type="term" value="C:ATP-binding cassette (ABC) transporter complex"/>
    <property type="evidence" value="ECO:0007669"/>
    <property type="project" value="InterPro"/>
</dbReference>
<evidence type="ECO:0000256" key="2">
    <source>
        <dbReference type="ARBA" id="ARBA00008564"/>
    </source>
</evidence>
<sequence>MSDILGDAGRAKGLGRAEANSIGAIFSHRLWIRELDPRVRIVAVFVFSICVVQLDKLLPLGIAFLGGLFLLLQARMPFVTSLKRVLTVDSFIILLLVMLPFTTPGTEMASVFGFSASYEGLRQAIVILLRANAIVMASLALLATIDAVTFGQALAKLKVPERLVHLLLFTVRYVEVLHAEYLRLKTAMKCRGFAPGNNLHTYKSVGYLVGMLLIRSFERSERILMAMKCRGFNGQFHLLKDFDYTRRDLTFSMIACLFVLSLLALEMLHVVAA</sequence>
<proteinExistence type="inferred from homology"/>
<comment type="subcellular location">
    <subcellularLocation>
        <location evidence="1">Cell membrane</location>
        <topology evidence="1">Multi-pass membrane protein</topology>
    </subcellularLocation>
</comment>
<evidence type="ECO:0000256" key="3">
    <source>
        <dbReference type="ARBA" id="ARBA00022475"/>
    </source>
</evidence>
<dbReference type="PANTHER" id="PTHR34857">
    <property type="entry name" value="SLL0384 PROTEIN"/>
    <property type="match status" value="1"/>
</dbReference>
<dbReference type="CDD" id="cd16914">
    <property type="entry name" value="EcfT"/>
    <property type="match status" value="1"/>
</dbReference>
<feature type="transmembrane region" description="Helical" evidence="7">
    <location>
        <begin position="123"/>
        <end position="151"/>
    </location>
</feature>
<keyword evidence="5 7" id="KW-1133">Transmembrane helix</keyword>
<dbReference type="InterPro" id="IPR051611">
    <property type="entry name" value="ECF_transporter_component"/>
</dbReference>
<evidence type="ECO:0000256" key="7">
    <source>
        <dbReference type="SAM" id="Phobius"/>
    </source>
</evidence>
<evidence type="ECO:0000256" key="1">
    <source>
        <dbReference type="ARBA" id="ARBA00004651"/>
    </source>
</evidence>
<keyword evidence="9" id="KW-1185">Reference proteome</keyword>
<dbReference type="STRING" id="655353.SAMN04488056_101587"/>
<feature type="transmembrane region" description="Helical" evidence="7">
    <location>
        <begin position="163"/>
        <end position="179"/>
    </location>
</feature>
<comment type="similarity">
    <text evidence="2">Belongs to the CbiQ family.</text>
</comment>
<evidence type="ECO:0000256" key="4">
    <source>
        <dbReference type="ARBA" id="ARBA00022692"/>
    </source>
</evidence>
<keyword evidence="4 7" id="KW-0812">Transmembrane</keyword>
<dbReference type="GO" id="GO:0006824">
    <property type="term" value="P:cobalt ion transport"/>
    <property type="evidence" value="ECO:0007669"/>
    <property type="project" value="InterPro"/>
</dbReference>
<dbReference type="AlphaFoldDB" id="A0A1I5AR99"/>
<dbReference type="OrthoDB" id="4533at2"/>
<evidence type="ECO:0000256" key="5">
    <source>
        <dbReference type="ARBA" id="ARBA00022989"/>
    </source>
</evidence>
<feature type="transmembrane region" description="Helical" evidence="7">
    <location>
        <begin position="249"/>
        <end position="272"/>
    </location>
</feature>
<feature type="transmembrane region" description="Helical" evidence="7">
    <location>
        <begin position="85"/>
        <end position="103"/>
    </location>
</feature>
<evidence type="ECO:0000313" key="9">
    <source>
        <dbReference type="Proteomes" id="UP000199236"/>
    </source>
</evidence>
<keyword evidence="3" id="KW-1003">Cell membrane</keyword>
<accession>A0A1I5AR99</accession>
<gene>
    <name evidence="8" type="ORF">SAMN04488056_101587</name>
</gene>
<dbReference type="InterPro" id="IPR003339">
    <property type="entry name" value="ABC/ECF_trnsptr_transmembrane"/>
</dbReference>
<protein>
    <submittedName>
        <fullName evidence="8">Cobalt/nickel transport system permease protein</fullName>
    </submittedName>
</protein>
<dbReference type="EMBL" id="FOVR01000001">
    <property type="protein sequence ID" value="SFN65066.1"/>
    <property type="molecule type" value="Genomic_DNA"/>
</dbReference>